<evidence type="ECO:0000256" key="3">
    <source>
        <dbReference type="ARBA" id="ARBA00022525"/>
    </source>
</evidence>
<dbReference type="PANTHER" id="PTHR33136:SF95">
    <property type="entry name" value="PROTEIN RALF-LIKE 33-RELATED"/>
    <property type="match status" value="1"/>
</dbReference>
<comment type="caution">
    <text evidence="7">The sequence shown here is derived from an EMBL/GenBank/DDBJ whole genome shotgun (WGS) entry which is preliminary data.</text>
</comment>
<comment type="subcellular location">
    <subcellularLocation>
        <location evidence="1">Secreted</location>
    </subcellularLocation>
</comment>
<evidence type="ECO:0000256" key="4">
    <source>
        <dbReference type="ARBA" id="ARBA00022702"/>
    </source>
</evidence>
<dbReference type="AlphaFoldDB" id="A0AAN9N0X7"/>
<keyword evidence="3" id="KW-0964">Secreted</keyword>
<dbReference type="GO" id="GO:0040008">
    <property type="term" value="P:regulation of growth"/>
    <property type="evidence" value="ECO:0007669"/>
    <property type="project" value="UniProtKB-ARBA"/>
</dbReference>
<evidence type="ECO:0000313" key="7">
    <source>
        <dbReference type="EMBL" id="KAK7363581.1"/>
    </source>
</evidence>
<evidence type="ECO:0000256" key="6">
    <source>
        <dbReference type="ARBA" id="ARBA00023157"/>
    </source>
</evidence>
<sequence length="163" mass="17804">MNINESKSKKAEAPSPLCNCVLPTQQRTQALKSNMGSSTTRTGFRGFLLLCAILAVHVSLSSSASFADLDNQLGAYLLPPKSGCRGSIAECSLLAGDEDDTEFLMDSEINRRILAGRRYISYGALRRNTVPCSRRGASYYNCRPGAQANPYRRGCSAITRCRR</sequence>
<dbReference type="GO" id="GO:0005576">
    <property type="term" value="C:extracellular region"/>
    <property type="evidence" value="ECO:0007669"/>
    <property type="project" value="UniProtKB-SubCell"/>
</dbReference>
<evidence type="ECO:0000256" key="1">
    <source>
        <dbReference type="ARBA" id="ARBA00004613"/>
    </source>
</evidence>
<dbReference type="GO" id="GO:0005179">
    <property type="term" value="F:hormone activity"/>
    <property type="evidence" value="ECO:0007669"/>
    <property type="project" value="UniProtKB-KW"/>
</dbReference>
<organism evidence="7 8">
    <name type="scientific">Canavalia gladiata</name>
    <name type="common">Sword bean</name>
    <name type="synonym">Dolichos gladiatus</name>
    <dbReference type="NCBI Taxonomy" id="3824"/>
    <lineage>
        <taxon>Eukaryota</taxon>
        <taxon>Viridiplantae</taxon>
        <taxon>Streptophyta</taxon>
        <taxon>Embryophyta</taxon>
        <taxon>Tracheophyta</taxon>
        <taxon>Spermatophyta</taxon>
        <taxon>Magnoliopsida</taxon>
        <taxon>eudicotyledons</taxon>
        <taxon>Gunneridae</taxon>
        <taxon>Pentapetalae</taxon>
        <taxon>rosids</taxon>
        <taxon>fabids</taxon>
        <taxon>Fabales</taxon>
        <taxon>Fabaceae</taxon>
        <taxon>Papilionoideae</taxon>
        <taxon>50 kb inversion clade</taxon>
        <taxon>NPAAA clade</taxon>
        <taxon>indigoferoid/millettioid clade</taxon>
        <taxon>Phaseoleae</taxon>
        <taxon>Canavalia</taxon>
    </lineage>
</organism>
<dbReference type="InterPro" id="IPR008801">
    <property type="entry name" value="RALF"/>
</dbReference>
<keyword evidence="4" id="KW-0372">Hormone</keyword>
<dbReference type="Proteomes" id="UP001367508">
    <property type="component" value="Unassembled WGS sequence"/>
</dbReference>
<reference evidence="7 8" key="1">
    <citation type="submission" date="2024-01" db="EMBL/GenBank/DDBJ databases">
        <title>The genomes of 5 underutilized Papilionoideae crops provide insights into root nodulation and disease resistanc.</title>
        <authorList>
            <person name="Jiang F."/>
        </authorList>
    </citation>
    <scope>NUCLEOTIDE SEQUENCE [LARGE SCALE GENOMIC DNA]</scope>
    <source>
        <strain evidence="7">LVBAO_FW01</strain>
        <tissue evidence="7">Leaves</tissue>
    </source>
</reference>
<protein>
    <submittedName>
        <fullName evidence="7">Uncharacterized protein</fullName>
    </submittedName>
</protein>
<gene>
    <name evidence="7" type="ORF">VNO77_05728</name>
</gene>
<evidence type="ECO:0000256" key="5">
    <source>
        <dbReference type="ARBA" id="ARBA00022729"/>
    </source>
</evidence>
<keyword evidence="8" id="KW-1185">Reference proteome</keyword>
<name>A0AAN9N0X7_CANGL</name>
<evidence type="ECO:0000313" key="8">
    <source>
        <dbReference type="Proteomes" id="UP001367508"/>
    </source>
</evidence>
<evidence type="ECO:0000256" key="2">
    <source>
        <dbReference type="ARBA" id="ARBA00009178"/>
    </source>
</evidence>
<keyword evidence="6" id="KW-1015">Disulfide bond</keyword>
<dbReference type="GO" id="GO:0019722">
    <property type="term" value="P:calcium-mediated signaling"/>
    <property type="evidence" value="ECO:0007669"/>
    <property type="project" value="TreeGrafter"/>
</dbReference>
<accession>A0AAN9N0X7</accession>
<dbReference type="PANTHER" id="PTHR33136">
    <property type="entry name" value="RAPID ALKALINIZATION FACTOR-LIKE"/>
    <property type="match status" value="1"/>
</dbReference>
<comment type="similarity">
    <text evidence="2">Belongs to the plant rapid alkalinization factor (RALF) family.</text>
</comment>
<dbReference type="Pfam" id="PF05498">
    <property type="entry name" value="RALF"/>
    <property type="match status" value="1"/>
</dbReference>
<dbReference type="EMBL" id="JAYMYQ010000001">
    <property type="protein sequence ID" value="KAK7363581.1"/>
    <property type="molecule type" value="Genomic_DNA"/>
</dbReference>
<proteinExistence type="inferred from homology"/>
<keyword evidence="5" id="KW-0732">Signal</keyword>
<dbReference type="GO" id="GO:0009506">
    <property type="term" value="C:plasmodesma"/>
    <property type="evidence" value="ECO:0007669"/>
    <property type="project" value="TreeGrafter"/>
</dbReference>